<feature type="active site" description="Cysteine persulfide intermediate" evidence="3">
    <location>
        <position position="19"/>
    </location>
</feature>
<dbReference type="PANTHER" id="PTHR33279">
    <property type="entry name" value="SULFUR CARRIER PROTEIN YEDF-RELATED"/>
    <property type="match status" value="1"/>
</dbReference>
<dbReference type="PANTHER" id="PTHR33279:SF2">
    <property type="entry name" value="SULFUR CARRIER PROTEIN TUSA"/>
    <property type="match status" value="1"/>
</dbReference>
<sequence>MCNISSTVDKTLDTRGLRCPEPIMAIRKTVRHMSDGQTLLIISDDPATTRDIPSFCRFMDHTLLAKITKQLPYRYLLCKGYEQQSDLSYF</sequence>
<keyword evidence="6" id="KW-1185">Reference proteome</keyword>
<reference evidence="6" key="1">
    <citation type="submission" date="2016-01" db="EMBL/GenBank/DDBJ databases">
        <authorList>
            <person name="Husnik F."/>
        </authorList>
    </citation>
    <scope>NUCLEOTIDE SEQUENCE [LARGE SCALE GENOMIC DNA]</scope>
</reference>
<comment type="pathway">
    <text evidence="3">tRNA modification.</text>
</comment>
<dbReference type="HAMAP" id="MF_00413">
    <property type="entry name" value="Thiourid_synth_A"/>
    <property type="match status" value="1"/>
</dbReference>
<keyword evidence="3" id="KW-0819">tRNA processing</keyword>
<dbReference type="GO" id="GO:0005737">
    <property type="term" value="C:cytoplasm"/>
    <property type="evidence" value="ECO:0007669"/>
    <property type="project" value="UniProtKB-SubCell"/>
</dbReference>
<dbReference type="InterPro" id="IPR001455">
    <property type="entry name" value="TusA-like"/>
</dbReference>
<gene>
    <name evidence="3 5" type="primary">tusA</name>
    <name evidence="5" type="ORF">FVIR_GE00306</name>
</gene>
<dbReference type="Proteomes" id="UP000095665">
    <property type="component" value="Chromosome I"/>
</dbReference>
<comment type="function">
    <text evidence="3">Sulfur carrier protein involved in sulfur trafficking in the cell. Part of a sulfur-relay system required for 2-thiolation during synthesis of 2-thiouridine of the modified wobble base 5-methylaminomethyl-2-thiouridine (mnm(5)s(2)U) in tRNA. Interacts with IscS and stimulates its cysteine desulfurase activity. Accepts an activated sulfur from IscS, which is then transferred to TusD, and thus determines the direction of sulfur flow from IscS to 2-thiouridine formation. Also appears to be involved in sulfur transfer for the biosynthesis of molybdopterin.</text>
</comment>
<dbReference type="Gene3D" id="3.30.110.40">
    <property type="entry name" value="TusA-like domain"/>
    <property type="match status" value="1"/>
</dbReference>
<name>A0A143WTJ1_9ENTR</name>
<dbReference type="SUPFAM" id="SSF64307">
    <property type="entry name" value="SirA-like"/>
    <property type="match status" value="1"/>
</dbReference>
<dbReference type="RefSeq" id="WP_067498068.1">
    <property type="nucleotide sequence ID" value="NZ_LN999832.1"/>
</dbReference>
<proteinExistence type="inferred from homology"/>
<dbReference type="InterPro" id="IPR036868">
    <property type="entry name" value="TusA-like_sf"/>
</dbReference>
<comment type="subunit">
    <text evidence="3">Interacts with IscS.</text>
</comment>
<dbReference type="EMBL" id="LN999832">
    <property type="protein sequence ID" value="CUX96169.1"/>
    <property type="molecule type" value="Genomic_DNA"/>
</dbReference>
<comment type="similarity">
    <text evidence="1 3">Belongs to the sulfur carrier protein TusA family.</text>
</comment>
<keyword evidence="2 3" id="KW-0963">Cytoplasm</keyword>
<evidence type="ECO:0000256" key="2">
    <source>
        <dbReference type="ARBA" id="ARBA00022490"/>
    </source>
</evidence>
<evidence type="ECO:0000256" key="1">
    <source>
        <dbReference type="ARBA" id="ARBA00008984"/>
    </source>
</evidence>
<dbReference type="Pfam" id="PF01206">
    <property type="entry name" value="TusA"/>
    <property type="match status" value="1"/>
</dbReference>
<keyword evidence="5" id="KW-0808">Transferase</keyword>
<dbReference type="NCBIfam" id="NF001423">
    <property type="entry name" value="PRK00299.1"/>
    <property type="match status" value="1"/>
</dbReference>
<evidence type="ECO:0000313" key="5">
    <source>
        <dbReference type="EMBL" id="CUX96169.1"/>
    </source>
</evidence>
<dbReference type="OrthoDB" id="9797352at2"/>
<dbReference type="STRING" id="1070130.FVIR_GE00306"/>
<accession>A0A143WTJ1</accession>
<dbReference type="AlphaFoldDB" id="A0A143WTJ1"/>
<comment type="subcellular location">
    <subcellularLocation>
        <location evidence="3">Cytoplasm</location>
    </subcellularLocation>
</comment>
<feature type="domain" description="UPF0033" evidence="4">
    <location>
        <begin position="12"/>
        <end position="36"/>
    </location>
</feature>
<dbReference type="PROSITE" id="PS01148">
    <property type="entry name" value="UPF0033"/>
    <property type="match status" value="1"/>
</dbReference>
<dbReference type="PATRIC" id="fig|1070130.3.peg.503"/>
<evidence type="ECO:0000313" key="6">
    <source>
        <dbReference type="Proteomes" id="UP000095665"/>
    </source>
</evidence>
<dbReference type="GO" id="GO:0097163">
    <property type="term" value="F:sulfur carrier activity"/>
    <property type="evidence" value="ECO:0007669"/>
    <property type="project" value="UniProtKB-UniRule"/>
</dbReference>
<dbReference type="InterPro" id="IPR022931">
    <property type="entry name" value="Sulphur_carrier_TusA"/>
</dbReference>
<dbReference type="GO" id="GO:0016740">
    <property type="term" value="F:transferase activity"/>
    <property type="evidence" value="ECO:0007669"/>
    <property type="project" value="UniProtKB-KW"/>
</dbReference>
<organism evidence="5 6">
    <name type="scientific">Candidatus Gullanella endobia</name>
    <dbReference type="NCBI Taxonomy" id="1070130"/>
    <lineage>
        <taxon>Bacteria</taxon>
        <taxon>Pseudomonadati</taxon>
        <taxon>Pseudomonadota</taxon>
        <taxon>Gammaproteobacteria</taxon>
        <taxon>Enterobacterales</taxon>
        <taxon>Enterobacteriaceae</taxon>
        <taxon>Candidatus Gullanella</taxon>
    </lineage>
</organism>
<protein>
    <recommendedName>
        <fullName evidence="3">Sulfur carrier protein TusA</fullName>
    </recommendedName>
    <alternativeName>
        <fullName evidence="3">Sulfur mediator TusA</fullName>
    </alternativeName>
    <alternativeName>
        <fullName evidence="3">Sulfur transfer protein TusA</fullName>
    </alternativeName>
    <alternativeName>
        <fullName evidence="3">tRNA 2-thiouridine synthesizing protein A</fullName>
    </alternativeName>
</protein>
<dbReference type="GO" id="GO:0002143">
    <property type="term" value="P:tRNA wobble position uridine thiolation"/>
    <property type="evidence" value="ECO:0007669"/>
    <property type="project" value="InterPro"/>
</dbReference>
<evidence type="ECO:0000256" key="3">
    <source>
        <dbReference type="HAMAP-Rule" id="MF_00413"/>
    </source>
</evidence>
<dbReference type="KEGG" id="ged:FVIR_GE00306"/>
<evidence type="ECO:0000259" key="4">
    <source>
        <dbReference type="PROSITE" id="PS01148"/>
    </source>
</evidence>